<organism evidence="2">
    <name type="scientific">viral metagenome</name>
    <dbReference type="NCBI Taxonomy" id="1070528"/>
    <lineage>
        <taxon>unclassified sequences</taxon>
        <taxon>metagenomes</taxon>
        <taxon>organismal metagenomes</taxon>
    </lineage>
</organism>
<dbReference type="EMBL" id="MN740165">
    <property type="protein sequence ID" value="QHT91336.1"/>
    <property type="molecule type" value="Genomic_DNA"/>
</dbReference>
<keyword evidence="1" id="KW-1133">Transmembrane helix</keyword>
<dbReference type="AlphaFoldDB" id="A0A6C0IFT0"/>
<keyword evidence="1" id="KW-0472">Membrane</keyword>
<keyword evidence="1" id="KW-0812">Transmembrane</keyword>
<proteinExistence type="predicted"/>
<reference evidence="2" key="1">
    <citation type="journal article" date="2020" name="Nature">
        <title>Giant virus diversity and host interactions through global metagenomics.</title>
        <authorList>
            <person name="Schulz F."/>
            <person name="Roux S."/>
            <person name="Paez-Espino D."/>
            <person name="Jungbluth S."/>
            <person name="Walsh D.A."/>
            <person name="Denef V.J."/>
            <person name="McMahon K.D."/>
            <person name="Konstantinidis K.T."/>
            <person name="Eloe-Fadrosh E.A."/>
            <person name="Kyrpides N.C."/>
            <person name="Woyke T."/>
        </authorList>
    </citation>
    <scope>NUCLEOTIDE SEQUENCE</scope>
    <source>
        <strain evidence="2">GVMAG-M-3300023184-77</strain>
    </source>
</reference>
<name>A0A6C0IFT0_9ZZZZ</name>
<evidence type="ECO:0000256" key="1">
    <source>
        <dbReference type="SAM" id="Phobius"/>
    </source>
</evidence>
<evidence type="ECO:0000313" key="2">
    <source>
        <dbReference type="EMBL" id="QHT91336.1"/>
    </source>
</evidence>
<accession>A0A6C0IFT0</accession>
<protein>
    <submittedName>
        <fullName evidence="2">Uncharacterized protein</fullName>
    </submittedName>
</protein>
<feature type="transmembrane region" description="Helical" evidence="1">
    <location>
        <begin position="6"/>
        <end position="27"/>
    </location>
</feature>
<sequence length="176" mass="19753">MERFNTTYNVGILLIFVISGFSVYFIFKQMKLDTSDEGFKISNPVETITIPVVEEVIGEKFTTPTSKNPFMNVLIDQIKYNPTRAAALSVLDPEVTVTLDQFFKTNFTSDPTDVFGRSQSQRQFYVTPSTTVPNDVESYQNWLYRIPGKTCKEGGREACSMASGSAGSQIPWLSEN</sequence>